<dbReference type="Gene3D" id="1.20.5.110">
    <property type="match status" value="1"/>
</dbReference>
<proteinExistence type="predicted"/>
<evidence type="ECO:0000313" key="12">
    <source>
        <dbReference type="Proteomes" id="UP000327493"/>
    </source>
</evidence>
<dbReference type="InterPro" id="IPR000727">
    <property type="entry name" value="T_SNARE_dom"/>
</dbReference>
<keyword evidence="2" id="KW-0813">Transport</keyword>
<name>A0A5J5DM90_9PERO</name>
<evidence type="ECO:0000256" key="3">
    <source>
        <dbReference type="ARBA" id="ARBA00022692"/>
    </source>
</evidence>
<evidence type="ECO:0000256" key="2">
    <source>
        <dbReference type="ARBA" id="ARBA00022448"/>
    </source>
</evidence>
<dbReference type="InterPro" id="IPR039899">
    <property type="entry name" value="BET1_SNARE"/>
</dbReference>
<accession>A0A5J5DM90</accession>
<evidence type="ECO:0000256" key="7">
    <source>
        <dbReference type="ARBA" id="ARBA00023054"/>
    </source>
</evidence>
<keyword evidence="4" id="KW-0653">Protein transport</keyword>
<dbReference type="PROSITE" id="PS50192">
    <property type="entry name" value="T_SNARE"/>
    <property type="match status" value="1"/>
</dbReference>
<comment type="subcellular location">
    <subcellularLocation>
        <location evidence="9">Endomembrane system</location>
        <topology evidence="9">Single-pass type IV membrane protein</topology>
    </subcellularLocation>
    <subcellularLocation>
        <location evidence="1">Golgi apparatus membrane</location>
    </subcellularLocation>
</comment>
<reference evidence="11 12" key="1">
    <citation type="submission" date="2019-08" db="EMBL/GenBank/DDBJ databases">
        <title>A chromosome-level genome assembly, high-density linkage maps, and genome scans reveal the genomic architecture of hybrid incompatibilities underlying speciation via character displacement in darters (Percidae: Etheostominae).</title>
        <authorList>
            <person name="Moran R.L."/>
            <person name="Catchen J.M."/>
            <person name="Fuller R.C."/>
        </authorList>
    </citation>
    <scope>NUCLEOTIDE SEQUENCE [LARGE SCALE GENOMIC DNA]</scope>
    <source>
        <strain evidence="11">EspeVRDwgs_2016</strain>
        <tissue evidence="11">Muscle</tissue>
    </source>
</reference>
<dbReference type="PANTHER" id="PTHR12791">
    <property type="entry name" value="GOLGI SNARE BET1-RELATED"/>
    <property type="match status" value="1"/>
</dbReference>
<evidence type="ECO:0000313" key="11">
    <source>
        <dbReference type="EMBL" id="KAA8594343.1"/>
    </source>
</evidence>
<comment type="caution">
    <text evidence="11">The sequence shown here is derived from an EMBL/GenBank/DDBJ whole genome shotgun (WGS) entry which is preliminary data.</text>
</comment>
<evidence type="ECO:0000259" key="10">
    <source>
        <dbReference type="PROSITE" id="PS50192"/>
    </source>
</evidence>
<dbReference type="GO" id="GO:0000139">
    <property type="term" value="C:Golgi membrane"/>
    <property type="evidence" value="ECO:0007669"/>
    <property type="project" value="UniProtKB-SubCell"/>
</dbReference>
<gene>
    <name evidence="11" type="ORF">FQN60_005177</name>
</gene>
<keyword evidence="3" id="KW-0812">Transmembrane</keyword>
<dbReference type="CDD" id="cd15853">
    <property type="entry name" value="SNARE_Bet1"/>
    <property type="match status" value="1"/>
</dbReference>
<feature type="domain" description="T-SNARE coiled-coil homology" evidence="10">
    <location>
        <begin position="13"/>
        <end position="54"/>
    </location>
</feature>
<sequence>MADWNRGHGSVDDMLDAENKRLAENLATKVSRLKSLAYDIDREADDQNEYLDSMVSPSSPRRYRNIELVSDWLAGLKLPECDGPAERQREALLHHGPIGQRQPPHPLLRLRGPGPGLLPAVLLDLQDSALTGKPKISQELVLMWSRDYRLVFDRFKSSLWFSCTVKRLFFT</sequence>
<evidence type="ECO:0000256" key="9">
    <source>
        <dbReference type="ARBA" id="ARBA00046280"/>
    </source>
</evidence>
<keyword evidence="12" id="KW-1185">Reference proteome</keyword>
<dbReference type="GO" id="GO:0015031">
    <property type="term" value="P:protein transport"/>
    <property type="evidence" value="ECO:0007669"/>
    <property type="project" value="UniProtKB-KW"/>
</dbReference>
<keyword evidence="7" id="KW-0175">Coiled coil</keyword>
<organism evidence="11 12">
    <name type="scientific">Etheostoma spectabile</name>
    <name type="common">orangethroat darter</name>
    <dbReference type="NCBI Taxonomy" id="54343"/>
    <lineage>
        <taxon>Eukaryota</taxon>
        <taxon>Metazoa</taxon>
        <taxon>Chordata</taxon>
        <taxon>Craniata</taxon>
        <taxon>Vertebrata</taxon>
        <taxon>Euteleostomi</taxon>
        <taxon>Actinopterygii</taxon>
        <taxon>Neopterygii</taxon>
        <taxon>Teleostei</taxon>
        <taxon>Neoteleostei</taxon>
        <taxon>Acanthomorphata</taxon>
        <taxon>Eupercaria</taxon>
        <taxon>Perciformes</taxon>
        <taxon>Percoidei</taxon>
        <taxon>Percidae</taxon>
        <taxon>Etheostomatinae</taxon>
        <taxon>Etheostoma</taxon>
    </lineage>
</organism>
<protein>
    <recommendedName>
        <fullName evidence="10">t-SNARE coiled-coil homology domain-containing protein</fullName>
    </recommendedName>
</protein>
<dbReference type="AlphaFoldDB" id="A0A5J5DM90"/>
<keyword evidence="6" id="KW-0333">Golgi apparatus</keyword>
<keyword evidence="5" id="KW-1133">Transmembrane helix</keyword>
<keyword evidence="8" id="KW-0472">Membrane</keyword>
<dbReference type="SUPFAM" id="SSF58038">
    <property type="entry name" value="SNARE fusion complex"/>
    <property type="match status" value="1"/>
</dbReference>
<dbReference type="Proteomes" id="UP000327493">
    <property type="component" value="Chromosome 3"/>
</dbReference>
<evidence type="ECO:0000256" key="4">
    <source>
        <dbReference type="ARBA" id="ARBA00022927"/>
    </source>
</evidence>
<evidence type="ECO:0000256" key="6">
    <source>
        <dbReference type="ARBA" id="ARBA00023034"/>
    </source>
</evidence>
<evidence type="ECO:0000256" key="5">
    <source>
        <dbReference type="ARBA" id="ARBA00022989"/>
    </source>
</evidence>
<evidence type="ECO:0000256" key="1">
    <source>
        <dbReference type="ARBA" id="ARBA00004394"/>
    </source>
</evidence>
<evidence type="ECO:0000256" key="8">
    <source>
        <dbReference type="ARBA" id="ARBA00023136"/>
    </source>
</evidence>
<dbReference type="EMBL" id="VOFY01000003">
    <property type="protein sequence ID" value="KAA8594343.1"/>
    <property type="molecule type" value="Genomic_DNA"/>
</dbReference>